<sequence>MSDWSSSRAKARVDHREHLDELVARIRFEVRLHLNEPAALSAYDELTDVFTTGHGECAALLSHRRVLPWWERRLLVRFARRLHGKAIVGSVADVPAGAQAEAVRGFRTEIARLAPDSGDTGARYDLQGRGLATVFRIALGVSGEVWPDRHDVATTSARNILTCTSAFLRRKPWHLVWPVYRVRGLRLWKL</sequence>
<protein>
    <submittedName>
        <fullName evidence="1">Uncharacterized protein</fullName>
    </submittedName>
</protein>
<evidence type="ECO:0000313" key="1">
    <source>
        <dbReference type="EMBL" id="SEP26050.1"/>
    </source>
</evidence>
<evidence type="ECO:0000313" key="2">
    <source>
        <dbReference type="Proteomes" id="UP000198582"/>
    </source>
</evidence>
<proteinExistence type="predicted"/>
<dbReference type="RefSeq" id="WP_091617222.1">
    <property type="nucleotide sequence ID" value="NZ_FOEF01000005.1"/>
</dbReference>
<reference evidence="1 2" key="1">
    <citation type="submission" date="2016-10" db="EMBL/GenBank/DDBJ databases">
        <authorList>
            <person name="de Groot N.N."/>
        </authorList>
    </citation>
    <scope>NUCLEOTIDE SEQUENCE [LARGE SCALE GENOMIC DNA]</scope>
    <source>
        <strain evidence="1 2">DSM 44993</strain>
    </source>
</reference>
<gene>
    <name evidence="1" type="ORF">SAMN04489732_105121</name>
</gene>
<name>A0A1H8WEG7_9PSEU</name>
<dbReference type="AlphaFoldDB" id="A0A1H8WEG7"/>
<dbReference type="OrthoDB" id="3633818at2"/>
<dbReference type="Proteomes" id="UP000198582">
    <property type="component" value="Unassembled WGS sequence"/>
</dbReference>
<keyword evidence="2" id="KW-1185">Reference proteome</keyword>
<dbReference type="EMBL" id="FOEF01000005">
    <property type="protein sequence ID" value="SEP26050.1"/>
    <property type="molecule type" value="Genomic_DNA"/>
</dbReference>
<accession>A0A1H8WEG7</accession>
<organism evidence="1 2">
    <name type="scientific">Amycolatopsis saalfeldensis</name>
    <dbReference type="NCBI Taxonomy" id="394193"/>
    <lineage>
        <taxon>Bacteria</taxon>
        <taxon>Bacillati</taxon>
        <taxon>Actinomycetota</taxon>
        <taxon>Actinomycetes</taxon>
        <taxon>Pseudonocardiales</taxon>
        <taxon>Pseudonocardiaceae</taxon>
        <taxon>Amycolatopsis</taxon>
    </lineage>
</organism>
<dbReference type="STRING" id="394193.SAMN04489732_105121"/>